<evidence type="ECO:0000256" key="3">
    <source>
        <dbReference type="ARBA" id="ARBA00012891"/>
    </source>
</evidence>
<evidence type="ECO:0000256" key="6">
    <source>
        <dbReference type="ARBA" id="ARBA00023235"/>
    </source>
</evidence>
<dbReference type="Proteomes" id="UP000490980">
    <property type="component" value="Unassembled WGS sequence"/>
</dbReference>
<evidence type="ECO:0000313" key="9">
    <source>
        <dbReference type="EMBL" id="NII08060.1"/>
    </source>
</evidence>
<comment type="caution">
    <text evidence="9">The sequence shown here is derived from an EMBL/GenBank/DDBJ whole genome shotgun (WGS) entry which is preliminary data.</text>
</comment>
<dbReference type="InterPro" id="IPR001631">
    <property type="entry name" value="TopoI"/>
</dbReference>
<feature type="domain" description="DNA topoisomerase IB N-terminal" evidence="8">
    <location>
        <begin position="43"/>
        <end position="91"/>
    </location>
</feature>
<dbReference type="Gene3D" id="3.30.66.10">
    <property type="entry name" value="DNA topoisomerase I domain"/>
    <property type="match status" value="1"/>
</dbReference>
<dbReference type="EC" id="5.6.2.1" evidence="3"/>
<dbReference type="EMBL" id="JAARLZ010000010">
    <property type="protein sequence ID" value="NII08060.1"/>
    <property type="molecule type" value="Genomic_DNA"/>
</dbReference>
<gene>
    <name evidence="9" type="ORF">HBF25_16875</name>
</gene>
<feature type="domain" description="DNA topoisomerase I catalytic core eukaryotic-type" evidence="7">
    <location>
        <begin position="103"/>
        <end position="309"/>
    </location>
</feature>
<dbReference type="Pfam" id="PF21338">
    <property type="entry name" value="Top1B_N_bact"/>
    <property type="match status" value="1"/>
</dbReference>
<name>A0A7X5ZJU1_9GAMM</name>
<evidence type="ECO:0000256" key="5">
    <source>
        <dbReference type="ARBA" id="ARBA00023125"/>
    </source>
</evidence>
<dbReference type="GO" id="GO:0003677">
    <property type="term" value="F:DNA binding"/>
    <property type="evidence" value="ECO:0007669"/>
    <property type="project" value="UniProtKB-KW"/>
</dbReference>
<dbReference type="Pfam" id="PF01028">
    <property type="entry name" value="Topoisom_I"/>
    <property type="match status" value="1"/>
</dbReference>
<evidence type="ECO:0000256" key="4">
    <source>
        <dbReference type="ARBA" id="ARBA00023029"/>
    </source>
</evidence>
<organism evidence="9 10">
    <name type="scientific">Luteibacter anthropi</name>
    <dbReference type="NCBI Taxonomy" id="564369"/>
    <lineage>
        <taxon>Bacteria</taxon>
        <taxon>Pseudomonadati</taxon>
        <taxon>Pseudomonadota</taxon>
        <taxon>Gammaproteobacteria</taxon>
        <taxon>Lysobacterales</taxon>
        <taxon>Rhodanobacteraceae</taxon>
        <taxon>Luteibacter</taxon>
    </lineage>
</organism>
<dbReference type="GO" id="GO:0003917">
    <property type="term" value="F:DNA topoisomerase type I (single strand cut, ATP-independent) activity"/>
    <property type="evidence" value="ECO:0007669"/>
    <property type="project" value="UniProtKB-EC"/>
</dbReference>
<accession>A0A7X5ZJU1</accession>
<comment type="similarity">
    <text evidence="2">Belongs to the type IB topoisomerase family.</text>
</comment>
<evidence type="ECO:0000259" key="8">
    <source>
        <dbReference type="Pfam" id="PF21338"/>
    </source>
</evidence>
<dbReference type="SUPFAM" id="SSF56349">
    <property type="entry name" value="DNA breaking-rejoining enzymes"/>
    <property type="match status" value="1"/>
</dbReference>
<dbReference type="GO" id="GO:0006265">
    <property type="term" value="P:DNA topological change"/>
    <property type="evidence" value="ECO:0007669"/>
    <property type="project" value="InterPro"/>
</dbReference>
<keyword evidence="4" id="KW-0799">Topoisomerase</keyword>
<dbReference type="RefSeq" id="WP_166950450.1">
    <property type="nucleotide sequence ID" value="NZ_JAARLZ010000010.1"/>
</dbReference>
<evidence type="ECO:0000256" key="1">
    <source>
        <dbReference type="ARBA" id="ARBA00000213"/>
    </source>
</evidence>
<protein>
    <recommendedName>
        <fullName evidence="3">DNA topoisomerase</fullName>
        <ecNumber evidence="3">5.6.2.1</ecNumber>
    </recommendedName>
</protein>
<dbReference type="InterPro" id="IPR049331">
    <property type="entry name" value="Top1B_N_bact"/>
</dbReference>
<proteinExistence type="inferred from homology"/>
<comment type="catalytic activity">
    <reaction evidence="1">
        <text>ATP-independent breakage of single-stranded DNA, followed by passage and rejoining.</text>
        <dbReference type="EC" id="5.6.2.1"/>
    </reaction>
</comment>
<dbReference type="InterPro" id="IPR013500">
    <property type="entry name" value="TopoI_cat_euk"/>
</dbReference>
<dbReference type="InterPro" id="IPR035447">
    <property type="entry name" value="DNA_topo_I_N_sf"/>
</dbReference>
<keyword evidence="6 9" id="KW-0413">Isomerase</keyword>
<dbReference type="Gene3D" id="1.10.132.120">
    <property type="match status" value="1"/>
</dbReference>
<sequence>MSRKPPAGALVVPTVERAHAKAAGLVYVCDTDVGITRCRRGRGFVYTDPRGRRITNEATLARIRALAIPPAYTQVWICQQERGHLQATGRDARRRKQYRYHVKWRAERDRGKFERLLDFGATLPRLRRRLRKDLALPGLPRDKVLALVVSLLEETMIRVGNDTYARENHSFGLTTLRSRHVAVHKGRIEFHFRGKSGQWADVVLDDRRLVKAIRRVQELPGQRLFQYIDDDGQRQPVDSGMVNDYLREATGGEFTAKDFRTWGGTVHAVAILAGTPLPEEGGERALKATLAGAVKEVAGVLGNTPAVCRSSYIHPEVFAGWLDGELQRRVPPTDPRFIRKLEASTLAFLRRRLRAVTRSR</sequence>
<dbReference type="InterPro" id="IPR011010">
    <property type="entry name" value="DNA_brk_join_enz"/>
</dbReference>
<dbReference type="InterPro" id="IPR014711">
    <property type="entry name" value="TopoI_cat_a-hlx-sub_euk"/>
</dbReference>
<reference evidence="9 10" key="1">
    <citation type="submission" date="2020-03" db="EMBL/GenBank/DDBJ databases">
        <authorList>
            <person name="Lai Q."/>
        </authorList>
    </citation>
    <scope>NUCLEOTIDE SEQUENCE [LARGE SCALE GENOMIC DNA]</scope>
    <source>
        <strain evidence="9 10">CCUG 25036</strain>
    </source>
</reference>
<keyword evidence="10" id="KW-1185">Reference proteome</keyword>
<dbReference type="PROSITE" id="PS52038">
    <property type="entry name" value="TOPO_IB_2"/>
    <property type="match status" value="1"/>
</dbReference>
<dbReference type="Gene3D" id="3.90.15.10">
    <property type="entry name" value="Topoisomerase I, Chain A, domain 3"/>
    <property type="match status" value="1"/>
</dbReference>
<dbReference type="PRINTS" id="PR00416">
    <property type="entry name" value="EUTPISMRASEI"/>
</dbReference>
<evidence type="ECO:0000259" key="7">
    <source>
        <dbReference type="Pfam" id="PF01028"/>
    </source>
</evidence>
<evidence type="ECO:0000313" key="10">
    <source>
        <dbReference type="Proteomes" id="UP000490980"/>
    </source>
</evidence>
<dbReference type="AlphaFoldDB" id="A0A7X5ZJU1"/>
<keyword evidence="5" id="KW-0238">DNA-binding</keyword>
<dbReference type="SUPFAM" id="SSF55869">
    <property type="entry name" value="DNA topoisomerase I domain"/>
    <property type="match status" value="1"/>
</dbReference>
<evidence type="ECO:0000256" key="2">
    <source>
        <dbReference type="ARBA" id="ARBA00006645"/>
    </source>
</evidence>